<keyword evidence="4" id="KW-1185">Reference proteome</keyword>
<protein>
    <submittedName>
        <fullName evidence="3">Uncharacterized protein</fullName>
    </submittedName>
</protein>
<sequence>MAASKSSNTVRNIIFAVLTLWSIISLIIIVVWATSPDLKGASECNTNLKNLREKFEKEKDVWTKDRHALEELVRQGHLNQSLLLTRIDLLKDQLQFLNQSLDSCLQQNDMLNHNISVLQDEIELHKAIEANLTANITQQQDTIELLQHNLTQTAIELGMCTDLRKAALNLQTAAEKQTQGCQSSKQFIQKQLENTIAELKRNFG</sequence>
<dbReference type="AlphaFoldDB" id="A0A7J6AND5"/>
<evidence type="ECO:0000313" key="4">
    <source>
        <dbReference type="Proteomes" id="UP000593565"/>
    </source>
</evidence>
<dbReference type="EMBL" id="JAAGNN010000011">
    <property type="protein sequence ID" value="KAF4083461.1"/>
    <property type="molecule type" value="Genomic_DNA"/>
</dbReference>
<comment type="caution">
    <text evidence="3">The sequence shown here is derived from an EMBL/GenBank/DDBJ whole genome shotgun (WGS) entry which is preliminary data.</text>
</comment>
<organism evidence="3 4">
    <name type="scientific">Ameiurus melas</name>
    <name type="common">Black bullhead</name>
    <name type="synonym">Silurus melas</name>
    <dbReference type="NCBI Taxonomy" id="219545"/>
    <lineage>
        <taxon>Eukaryota</taxon>
        <taxon>Metazoa</taxon>
        <taxon>Chordata</taxon>
        <taxon>Craniata</taxon>
        <taxon>Vertebrata</taxon>
        <taxon>Euteleostomi</taxon>
        <taxon>Actinopterygii</taxon>
        <taxon>Neopterygii</taxon>
        <taxon>Teleostei</taxon>
        <taxon>Ostariophysi</taxon>
        <taxon>Siluriformes</taxon>
        <taxon>Ictaluridae</taxon>
        <taxon>Ameiurus</taxon>
    </lineage>
</organism>
<accession>A0A7J6AND5</accession>
<keyword evidence="2" id="KW-0812">Transmembrane</keyword>
<gene>
    <name evidence="3" type="ORF">AMELA_G00141600</name>
</gene>
<keyword evidence="2" id="KW-0472">Membrane</keyword>
<keyword evidence="1" id="KW-0175">Coiled coil</keyword>
<dbReference type="Proteomes" id="UP000593565">
    <property type="component" value="Unassembled WGS sequence"/>
</dbReference>
<feature type="coiled-coil region" evidence="1">
    <location>
        <begin position="41"/>
        <end position="107"/>
    </location>
</feature>
<evidence type="ECO:0000256" key="2">
    <source>
        <dbReference type="SAM" id="Phobius"/>
    </source>
</evidence>
<evidence type="ECO:0000313" key="3">
    <source>
        <dbReference type="EMBL" id="KAF4083461.1"/>
    </source>
</evidence>
<name>A0A7J6AND5_AMEME</name>
<keyword evidence="2" id="KW-1133">Transmembrane helix</keyword>
<evidence type="ECO:0000256" key="1">
    <source>
        <dbReference type="SAM" id="Coils"/>
    </source>
</evidence>
<reference evidence="3 4" key="1">
    <citation type="submission" date="2020-02" db="EMBL/GenBank/DDBJ databases">
        <title>A chromosome-scale genome assembly of the black bullhead catfish (Ameiurus melas).</title>
        <authorList>
            <person name="Wen M."/>
            <person name="Zham M."/>
            <person name="Cabau C."/>
            <person name="Klopp C."/>
            <person name="Donnadieu C."/>
            <person name="Roques C."/>
            <person name="Bouchez O."/>
            <person name="Lampietro C."/>
            <person name="Jouanno E."/>
            <person name="Herpin A."/>
            <person name="Louis A."/>
            <person name="Berthelot C."/>
            <person name="Parey E."/>
            <person name="Roest-Crollius H."/>
            <person name="Braasch I."/>
            <person name="Postlethwait J."/>
            <person name="Robinson-Rechavi M."/>
            <person name="Echchiki A."/>
            <person name="Begum T."/>
            <person name="Montfort J."/>
            <person name="Schartl M."/>
            <person name="Bobe J."/>
            <person name="Guiguen Y."/>
        </authorList>
    </citation>
    <scope>NUCLEOTIDE SEQUENCE [LARGE SCALE GENOMIC DNA]</scope>
    <source>
        <strain evidence="3">M_S1</strain>
        <tissue evidence="3">Blood</tissue>
    </source>
</reference>
<feature type="transmembrane region" description="Helical" evidence="2">
    <location>
        <begin position="12"/>
        <end position="33"/>
    </location>
</feature>
<proteinExistence type="predicted"/>